<dbReference type="FunFam" id="1.20.1270.60:FF:000085">
    <property type="entry name" value="Predicted protein"/>
    <property type="match status" value="1"/>
</dbReference>
<dbReference type="InterPro" id="IPR010504">
    <property type="entry name" value="AH_dom"/>
</dbReference>
<evidence type="ECO:0000313" key="4">
    <source>
        <dbReference type="Proteomes" id="UP000046393"/>
    </source>
</evidence>
<keyword evidence="4" id="KW-1185">Reference proteome</keyword>
<proteinExistence type="predicted"/>
<dbReference type="SMART" id="SM01015">
    <property type="entry name" value="Arfaptin"/>
    <property type="match status" value="1"/>
</dbReference>
<dbReference type="SUPFAM" id="SSF103657">
    <property type="entry name" value="BAR/IMD domain-like"/>
    <property type="match status" value="1"/>
</dbReference>
<dbReference type="WBParaSite" id="SMUV_0000557001-mRNA-1">
    <property type="protein sequence ID" value="SMUV_0000557001-mRNA-1"/>
    <property type="gene ID" value="SMUV_0000557001"/>
</dbReference>
<feature type="coiled-coil region" evidence="1">
    <location>
        <begin position="209"/>
        <end position="240"/>
    </location>
</feature>
<evidence type="ECO:0000313" key="5">
    <source>
        <dbReference type="WBParaSite" id="SMUV_0000557001-mRNA-1"/>
    </source>
</evidence>
<protein>
    <submittedName>
        <fullName evidence="5">AH domain-containing protein</fullName>
    </submittedName>
</protein>
<evidence type="ECO:0000256" key="1">
    <source>
        <dbReference type="SAM" id="Coils"/>
    </source>
</evidence>
<dbReference type="PANTHER" id="PTHR12141:SF5">
    <property type="entry name" value="ARFAPTIN"/>
    <property type="match status" value="1"/>
</dbReference>
<dbReference type="STRING" id="451379.A0A0N5ALY3"/>
<feature type="domain" description="AH" evidence="3">
    <location>
        <begin position="74"/>
        <end position="272"/>
    </location>
</feature>
<dbReference type="InterPro" id="IPR027267">
    <property type="entry name" value="AH/BAR_dom_sf"/>
</dbReference>
<dbReference type="PROSITE" id="PS50870">
    <property type="entry name" value="AH"/>
    <property type="match status" value="1"/>
</dbReference>
<name>A0A0N5ALY3_9BILA</name>
<dbReference type="InterPro" id="IPR030798">
    <property type="entry name" value="Arfaptin_fam"/>
</dbReference>
<feature type="region of interest" description="Disordered" evidence="2">
    <location>
        <begin position="1"/>
        <end position="21"/>
    </location>
</feature>
<evidence type="ECO:0000259" key="3">
    <source>
        <dbReference type="PROSITE" id="PS50870"/>
    </source>
</evidence>
<dbReference type="Gene3D" id="1.20.1270.60">
    <property type="entry name" value="Arfaptin homology (AH) domain/BAR domain"/>
    <property type="match status" value="1"/>
</dbReference>
<dbReference type="Pfam" id="PF06456">
    <property type="entry name" value="Arfaptin"/>
    <property type="match status" value="1"/>
</dbReference>
<reference evidence="5" key="1">
    <citation type="submission" date="2017-02" db="UniProtKB">
        <authorList>
            <consortium name="WormBaseParasite"/>
        </authorList>
    </citation>
    <scope>IDENTIFICATION</scope>
</reference>
<dbReference type="GO" id="GO:0032588">
    <property type="term" value="C:trans-Golgi network membrane"/>
    <property type="evidence" value="ECO:0007669"/>
    <property type="project" value="TreeGrafter"/>
</dbReference>
<dbReference type="GO" id="GO:0006886">
    <property type="term" value="P:intracellular protein transport"/>
    <property type="evidence" value="ECO:0007669"/>
    <property type="project" value="TreeGrafter"/>
</dbReference>
<keyword evidence="1" id="KW-0175">Coiled coil</keyword>
<organism evidence="4 5">
    <name type="scientific">Syphacia muris</name>
    <dbReference type="NCBI Taxonomy" id="451379"/>
    <lineage>
        <taxon>Eukaryota</taxon>
        <taxon>Metazoa</taxon>
        <taxon>Ecdysozoa</taxon>
        <taxon>Nematoda</taxon>
        <taxon>Chromadorea</taxon>
        <taxon>Rhabditida</taxon>
        <taxon>Spirurina</taxon>
        <taxon>Oxyuridomorpha</taxon>
        <taxon>Oxyuroidea</taxon>
        <taxon>Oxyuridae</taxon>
        <taxon>Syphacia</taxon>
    </lineage>
</organism>
<dbReference type="AlphaFoldDB" id="A0A0N5ALY3"/>
<dbReference type="GO" id="GO:0005543">
    <property type="term" value="F:phospholipid binding"/>
    <property type="evidence" value="ECO:0007669"/>
    <property type="project" value="TreeGrafter"/>
</dbReference>
<dbReference type="GO" id="GO:0034315">
    <property type="term" value="P:regulation of Arp2/3 complex-mediated actin nucleation"/>
    <property type="evidence" value="ECO:0007669"/>
    <property type="project" value="TreeGrafter"/>
</dbReference>
<dbReference type="Proteomes" id="UP000046393">
    <property type="component" value="Unplaced"/>
</dbReference>
<sequence length="292" mass="33026">MPESDGMFAPPVTTGTGGSSATTTWNVPLSTVVCSRSDLAQMAAKIDLLKKWTVSTYKTTKQSICENLGKAERTVDKELEGKIESLKDLHRRYNQVLNMSRSFANYLHSLHDTQRSLAESLYQLSLKETALSKDCAGSSECHRSLAHNGELLERSLNFFLSSLQTVCDKTFEDTLFTIHSHDQARLEYDVHLHELNTLRAQPNVSPEAIAEAEQKYNLRKEHYEQLKADVKVKMQLLEENRIKVMQKQLFLLQNALLAYFSGNAKDLQAKLEEFDLQKVATNNCAAPSFLEH</sequence>
<dbReference type="GO" id="GO:0019904">
    <property type="term" value="F:protein domain specific binding"/>
    <property type="evidence" value="ECO:0007669"/>
    <property type="project" value="InterPro"/>
</dbReference>
<accession>A0A0N5ALY3</accession>
<evidence type="ECO:0000256" key="2">
    <source>
        <dbReference type="SAM" id="MobiDB-lite"/>
    </source>
</evidence>
<dbReference type="PANTHER" id="PTHR12141">
    <property type="entry name" value="ARFAPTIN-RELATED"/>
    <property type="match status" value="1"/>
</dbReference>